<dbReference type="AlphaFoldDB" id="A0A8S1HH61"/>
<evidence type="ECO:0000313" key="2">
    <source>
        <dbReference type="EMBL" id="CAD6195957.1"/>
    </source>
</evidence>
<comment type="caution">
    <text evidence="2">The sequence shown here is derived from an EMBL/GenBank/DDBJ whole genome shotgun (WGS) entry which is preliminary data.</text>
</comment>
<accession>A0A8S1HH61</accession>
<feature type="region of interest" description="Disordered" evidence="1">
    <location>
        <begin position="87"/>
        <end position="123"/>
    </location>
</feature>
<name>A0A8S1HH61_9PELO</name>
<dbReference type="Proteomes" id="UP000835052">
    <property type="component" value="Unassembled WGS sequence"/>
</dbReference>
<gene>
    <name evidence="2" type="ORF">CAUJ_LOCUS11875</name>
</gene>
<protein>
    <submittedName>
        <fullName evidence="2">Uncharacterized protein</fullName>
    </submittedName>
</protein>
<evidence type="ECO:0000256" key="1">
    <source>
        <dbReference type="SAM" id="MobiDB-lite"/>
    </source>
</evidence>
<proteinExistence type="predicted"/>
<feature type="compositionally biased region" description="Polar residues" evidence="1">
    <location>
        <begin position="87"/>
        <end position="112"/>
    </location>
</feature>
<evidence type="ECO:0000313" key="3">
    <source>
        <dbReference type="Proteomes" id="UP000835052"/>
    </source>
</evidence>
<organism evidence="2 3">
    <name type="scientific">Caenorhabditis auriculariae</name>
    <dbReference type="NCBI Taxonomy" id="2777116"/>
    <lineage>
        <taxon>Eukaryota</taxon>
        <taxon>Metazoa</taxon>
        <taxon>Ecdysozoa</taxon>
        <taxon>Nematoda</taxon>
        <taxon>Chromadorea</taxon>
        <taxon>Rhabditida</taxon>
        <taxon>Rhabditina</taxon>
        <taxon>Rhabditomorpha</taxon>
        <taxon>Rhabditoidea</taxon>
        <taxon>Rhabditidae</taxon>
        <taxon>Peloderinae</taxon>
        <taxon>Caenorhabditis</taxon>
    </lineage>
</organism>
<dbReference type="EMBL" id="CAJGYM010000063">
    <property type="protein sequence ID" value="CAD6195957.1"/>
    <property type="molecule type" value="Genomic_DNA"/>
</dbReference>
<keyword evidence="3" id="KW-1185">Reference proteome</keyword>
<reference evidence="2" key="1">
    <citation type="submission" date="2020-10" db="EMBL/GenBank/DDBJ databases">
        <authorList>
            <person name="Kikuchi T."/>
        </authorList>
    </citation>
    <scope>NUCLEOTIDE SEQUENCE</scope>
    <source>
        <strain evidence="2">NKZ352</strain>
    </source>
</reference>
<feature type="compositionally biased region" description="Low complexity" evidence="1">
    <location>
        <begin position="157"/>
        <end position="167"/>
    </location>
</feature>
<dbReference type="OrthoDB" id="5866049at2759"/>
<sequence length="321" mass="33663">MASSLHLQLTITLATEKPCKLSLSTSSVGGGGLGATMSPSAPATPTYMYPSSGGTIFGLRSPKTPLATAPTSPGALIVLLAARPTPSATSSVPITPTDSPRTPVTPTPTANDSELDDAHPAPLPARGVLQKFRKRLLSVDGKLGALASAATGGGSGSNPNSPRSSMDSPRRPLFVDTQLANTNGDASKKRSPVTTMVDFMRGRNRTNSLQLSSSPLVSPQTIAARTSASVDGQAMFSPGRRPPLSRLYQRSSFGGTSGGNGGMKSFDSGLDLTSPTINHTALLIKEVRGPFFSFLDRKSSKYSNRKQSDWEKESNLFNIWK</sequence>
<feature type="region of interest" description="Disordered" evidence="1">
    <location>
        <begin position="148"/>
        <end position="171"/>
    </location>
</feature>